<name>A0A3G2JN40_9ACTN</name>
<proteinExistence type="predicted"/>
<dbReference type="Proteomes" id="UP000268329">
    <property type="component" value="Chromosome"/>
</dbReference>
<dbReference type="InterPro" id="IPR018735">
    <property type="entry name" value="DUF2277"/>
</dbReference>
<dbReference type="KEGG" id="sdd:D9753_24820"/>
<reference evidence="1 2" key="1">
    <citation type="submission" date="2018-10" db="EMBL/GenBank/DDBJ databases">
        <title>The genome of Streptomyces dangxiongensis Z022.</title>
        <authorList>
            <person name="Zhang B."/>
        </authorList>
    </citation>
    <scope>NUCLEOTIDE SEQUENCE [LARGE SCALE GENOMIC DNA]</scope>
    <source>
        <strain evidence="1 2">Z022</strain>
    </source>
</reference>
<organism evidence="1 2">
    <name type="scientific">Streptomyces dangxiongensis</name>
    <dbReference type="NCBI Taxonomy" id="1442032"/>
    <lineage>
        <taxon>Bacteria</taxon>
        <taxon>Bacillati</taxon>
        <taxon>Actinomycetota</taxon>
        <taxon>Actinomycetes</taxon>
        <taxon>Kitasatosporales</taxon>
        <taxon>Streptomycetaceae</taxon>
        <taxon>Streptomyces</taxon>
    </lineage>
</organism>
<sequence>MIIAGPAGARQTEGMCRSIKTLRPPALPGEATDEDMRAAALQYVRKVSGFRAPAAHNREVFDRAVDAVARATAELLDGLEVRGAGAVRAEPDRAEPDRAVRG</sequence>
<gene>
    <name evidence="1" type="ORF">D9753_24820</name>
</gene>
<accession>A0A3G2JN40</accession>
<dbReference type="AlphaFoldDB" id="A0A3G2JN40"/>
<dbReference type="EMBL" id="CP033073">
    <property type="protein sequence ID" value="AYN43858.1"/>
    <property type="molecule type" value="Genomic_DNA"/>
</dbReference>
<keyword evidence="2" id="KW-1185">Reference proteome</keyword>
<protein>
    <submittedName>
        <fullName evidence="1">DUF2277 domain-containing protein</fullName>
    </submittedName>
</protein>
<dbReference type="Pfam" id="PF10041">
    <property type="entry name" value="DUF2277"/>
    <property type="match status" value="1"/>
</dbReference>
<evidence type="ECO:0000313" key="2">
    <source>
        <dbReference type="Proteomes" id="UP000268329"/>
    </source>
</evidence>
<dbReference type="OrthoDB" id="2720376at2"/>
<evidence type="ECO:0000313" key="1">
    <source>
        <dbReference type="EMBL" id="AYN43858.1"/>
    </source>
</evidence>